<evidence type="ECO:0000313" key="8">
    <source>
        <dbReference type="Proteomes" id="UP000544872"/>
    </source>
</evidence>
<dbReference type="SUPFAM" id="SSF58104">
    <property type="entry name" value="Methyl-accepting chemotaxis protein (MCP) signaling domain"/>
    <property type="match status" value="1"/>
</dbReference>
<feature type="transmembrane region" description="Helical" evidence="4">
    <location>
        <begin position="12"/>
        <end position="32"/>
    </location>
</feature>
<keyword evidence="8" id="KW-1185">Reference proteome</keyword>
<feature type="domain" description="Methyl-accepting transducer" evidence="5">
    <location>
        <begin position="349"/>
        <end position="571"/>
    </location>
</feature>
<evidence type="ECO:0000256" key="4">
    <source>
        <dbReference type="SAM" id="Phobius"/>
    </source>
</evidence>
<dbReference type="PROSITE" id="PS50111">
    <property type="entry name" value="CHEMOTAXIS_TRANSDUC_2"/>
    <property type="match status" value="1"/>
</dbReference>
<dbReference type="GO" id="GO:0007165">
    <property type="term" value="P:signal transduction"/>
    <property type="evidence" value="ECO:0007669"/>
    <property type="project" value="UniProtKB-KW"/>
</dbReference>
<feature type="domain" description="HAMP" evidence="6">
    <location>
        <begin position="227"/>
        <end position="280"/>
    </location>
</feature>
<dbReference type="Pfam" id="PF00015">
    <property type="entry name" value="MCPsignal"/>
    <property type="match status" value="1"/>
</dbReference>
<gene>
    <name evidence="7" type="ORF">FHS48_002570</name>
</gene>
<name>A0A7W9ZGR7_NOVIT</name>
<proteinExistence type="inferred from homology"/>
<dbReference type="GO" id="GO:0016020">
    <property type="term" value="C:membrane"/>
    <property type="evidence" value="ECO:0007669"/>
    <property type="project" value="InterPro"/>
</dbReference>
<dbReference type="PANTHER" id="PTHR32089:SF112">
    <property type="entry name" value="LYSOZYME-LIKE PROTEIN-RELATED"/>
    <property type="match status" value="1"/>
</dbReference>
<evidence type="ECO:0000259" key="5">
    <source>
        <dbReference type="PROSITE" id="PS50111"/>
    </source>
</evidence>
<dbReference type="GO" id="GO:0006935">
    <property type="term" value="P:chemotaxis"/>
    <property type="evidence" value="ECO:0007669"/>
    <property type="project" value="InterPro"/>
</dbReference>
<dbReference type="PROSITE" id="PS50885">
    <property type="entry name" value="HAMP"/>
    <property type="match status" value="1"/>
</dbReference>
<dbReference type="EMBL" id="JACIIX010000009">
    <property type="protein sequence ID" value="MBB6211135.1"/>
    <property type="molecule type" value="Genomic_DNA"/>
</dbReference>
<dbReference type="InterPro" id="IPR004089">
    <property type="entry name" value="MCPsignal_dom"/>
</dbReference>
<dbReference type="PRINTS" id="PR00260">
    <property type="entry name" value="CHEMTRNSDUCR"/>
</dbReference>
<dbReference type="Proteomes" id="UP000544872">
    <property type="component" value="Unassembled WGS sequence"/>
</dbReference>
<dbReference type="Gene3D" id="1.10.287.950">
    <property type="entry name" value="Methyl-accepting chemotaxis protein"/>
    <property type="match status" value="1"/>
</dbReference>
<keyword evidence="4" id="KW-0472">Membrane</keyword>
<comment type="caution">
    <text evidence="7">The sequence shown here is derived from an EMBL/GenBank/DDBJ whole genome shotgun (WGS) entry which is preliminary data.</text>
</comment>
<keyword evidence="4" id="KW-1133">Transmembrane helix</keyword>
<protein>
    <submittedName>
        <fullName evidence="7">Methyl-accepting chemotaxis protein</fullName>
    </submittedName>
</protein>
<evidence type="ECO:0000256" key="1">
    <source>
        <dbReference type="ARBA" id="ARBA00023224"/>
    </source>
</evidence>
<dbReference type="Gene3D" id="6.10.340.10">
    <property type="match status" value="1"/>
</dbReference>
<accession>A0A7W9ZGR7</accession>
<dbReference type="InterPro" id="IPR004090">
    <property type="entry name" value="Chemotax_Me-accpt_rcpt"/>
</dbReference>
<organism evidence="7 8">
    <name type="scientific">Novispirillum itersonii</name>
    <name type="common">Aquaspirillum itersonii</name>
    <dbReference type="NCBI Taxonomy" id="189"/>
    <lineage>
        <taxon>Bacteria</taxon>
        <taxon>Pseudomonadati</taxon>
        <taxon>Pseudomonadota</taxon>
        <taxon>Alphaproteobacteria</taxon>
        <taxon>Rhodospirillales</taxon>
        <taxon>Novispirillaceae</taxon>
        <taxon>Novispirillum</taxon>
    </lineage>
</organism>
<dbReference type="RefSeq" id="WP_184263950.1">
    <property type="nucleotide sequence ID" value="NZ_JACIIX010000009.1"/>
</dbReference>
<dbReference type="SMART" id="SM00283">
    <property type="entry name" value="MA"/>
    <property type="match status" value="1"/>
</dbReference>
<comment type="similarity">
    <text evidence="2">Belongs to the methyl-accepting chemotaxis (MCP) protein family.</text>
</comment>
<reference evidence="7 8" key="1">
    <citation type="submission" date="2020-08" db="EMBL/GenBank/DDBJ databases">
        <title>Genomic Encyclopedia of Type Strains, Phase IV (KMG-IV): sequencing the most valuable type-strain genomes for metagenomic binning, comparative biology and taxonomic classification.</title>
        <authorList>
            <person name="Goeker M."/>
        </authorList>
    </citation>
    <scope>NUCLEOTIDE SEQUENCE [LARGE SCALE GENOMIC DNA]</scope>
    <source>
        <strain evidence="7 8">DSM 11590</strain>
    </source>
</reference>
<keyword evidence="4" id="KW-0812">Transmembrane</keyword>
<keyword evidence="1 3" id="KW-0807">Transducer</keyword>
<evidence type="ECO:0000259" key="6">
    <source>
        <dbReference type="PROSITE" id="PS50885"/>
    </source>
</evidence>
<evidence type="ECO:0000313" key="7">
    <source>
        <dbReference type="EMBL" id="MBB6211135.1"/>
    </source>
</evidence>
<dbReference type="InterPro" id="IPR003660">
    <property type="entry name" value="HAMP_dom"/>
</dbReference>
<dbReference type="GO" id="GO:0004888">
    <property type="term" value="F:transmembrane signaling receptor activity"/>
    <property type="evidence" value="ECO:0007669"/>
    <property type="project" value="InterPro"/>
</dbReference>
<sequence length="606" mass="63897">MKVFLTTLRAQAWAAGLVLTAMIVLAGGAPLWSLVSVRTAVIDIDAAVKVRMNSGVALLKAARDVKFDVVQVQQWLTDVSATRGRDGLDDGFAKAADFSRRFSEDLTEVEKHATALNLPQVMAVTAKMRSAFTAYYSTGQAMATAYVDGGPEAGNRQMEAFDTNAETLTEMVDALNAAVDSVVEGNSADLDQAAGQITEDVATTEVVTVVLQAVALVVAWLIVRRMLDTVRGVRRTSGILRQAAEGSLGVRILNIWRRDELGMIQHDVNSLLDSVEAFIREAQASMEHVARGQYYRRVLETGTRGDFLTASRKLNGAIDQMSSKVDAFRGVIGTFEQNVRQAVEQVSGSSRDLQTVSGEMRDLASVNSSRTGSAAEALSSTSMDIQAVAGASTQLAASISELARQVSYASDATSDAVGRVESAGAEVGSLSEAADRIGDVISIITAIADQTNLLALNATIEAARAGELGKGFAVVANEVKSLANQTAKATGEIAGQINGIQSATGRAVHAISGIGGVIGTISEVVQSVAAAIEEQEAATREITERVENVARDTQSVTDSVEVVRDGSVRTGDAAQVVNRSADSLAVSADRLRVNVDDFLTSVRQVI</sequence>
<evidence type="ECO:0000256" key="2">
    <source>
        <dbReference type="ARBA" id="ARBA00029447"/>
    </source>
</evidence>
<dbReference type="PANTHER" id="PTHR32089">
    <property type="entry name" value="METHYL-ACCEPTING CHEMOTAXIS PROTEIN MCPB"/>
    <property type="match status" value="1"/>
</dbReference>
<evidence type="ECO:0000256" key="3">
    <source>
        <dbReference type="PROSITE-ProRule" id="PRU00284"/>
    </source>
</evidence>
<dbReference type="AlphaFoldDB" id="A0A7W9ZGR7"/>